<dbReference type="AlphaFoldDB" id="A0A0C6P1D5"/>
<dbReference type="InterPro" id="IPR043143">
    <property type="entry name" value="Mal/L-sulf/L-lact_DH-like_NADP"/>
</dbReference>
<dbReference type="Gene3D" id="3.30.1370.60">
    <property type="entry name" value="Hypothetical oxidoreductase yiak, domain 2"/>
    <property type="match status" value="1"/>
</dbReference>
<name>A0A0C6P1D5_BORBO</name>
<dbReference type="EMBL" id="HE965806">
    <property type="protein sequence ID" value="CCJ52118.1"/>
    <property type="molecule type" value="Genomic_DNA"/>
</dbReference>
<dbReference type="SUPFAM" id="SSF89733">
    <property type="entry name" value="L-sulfolactate dehydrogenase-like"/>
    <property type="match status" value="1"/>
</dbReference>
<reference evidence="3 4" key="1">
    <citation type="journal article" date="2012" name="BMC Genomics">
        <title>Comparative genomics of the classical Bordetella subspecies: the evolution and exchange of virulence-associated diversity amongst closely related pathogens.</title>
        <authorList>
            <person name="Park J."/>
            <person name="Zhang Y."/>
            <person name="Buboltz A.M."/>
            <person name="Zhang X."/>
            <person name="Schuster S.C."/>
            <person name="Ahuja U."/>
            <person name="Liu M."/>
            <person name="Miller J.F."/>
            <person name="Sebaihia M."/>
            <person name="Bentley S.D."/>
            <person name="Parkhill J."/>
            <person name="Harvill E.T."/>
        </authorList>
    </citation>
    <scope>NUCLEOTIDE SEQUENCE [LARGE SCALE GENOMIC DNA]</scope>
    <source>
        <strain evidence="3 4">253</strain>
    </source>
</reference>
<evidence type="ECO:0000256" key="1">
    <source>
        <dbReference type="ARBA" id="ARBA00006056"/>
    </source>
</evidence>
<dbReference type="InterPro" id="IPR043144">
    <property type="entry name" value="Mal/L-sulf/L-lact_DH-like_ah"/>
</dbReference>
<dbReference type="Proteomes" id="UP000007564">
    <property type="component" value="Chromosome"/>
</dbReference>
<dbReference type="OrthoDB" id="924592at2"/>
<dbReference type="Pfam" id="PF02615">
    <property type="entry name" value="Ldh_2"/>
    <property type="match status" value="1"/>
</dbReference>
<dbReference type="InterPro" id="IPR036111">
    <property type="entry name" value="Mal/L-sulfo/L-lacto_DH-like_sf"/>
</dbReference>
<dbReference type="GO" id="GO:0016491">
    <property type="term" value="F:oxidoreductase activity"/>
    <property type="evidence" value="ECO:0007669"/>
    <property type="project" value="UniProtKB-KW"/>
</dbReference>
<dbReference type="KEGG" id="bbh:BN112_0200"/>
<sequence>MTISPAASHDELAGHLARCADTGAPCRLSADQLAALLARLFERAGASAATAAVLAQTCALAEQDEARSHGLHRVAGYVATLGTDWVDGHAEPAVIDASGATIIVDARNAFAQCALRAARPLIEERVRQHGLAMLLTRNSHHFGALWLDVEPYARQQWIALTAVNSISHMAPHGGTTPLYGTNPMAFACPRAGADPLVFDQASSVMAKGDVQLAAQHGHTLPPDAGVDRHGQPTRDPAAVLDGGALLPFGGHKGSAIAMMVEVLAAALTGGSFSWEVDRSAHPTAQTSRTGQFFLCIDPARSAGHGFAARIDQLAQALLRSGQQRLPGERRYAARRLAAQHGIAIDPAALLALLRLA</sequence>
<dbReference type="Gene3D" id="1.10.1530.10">
    <property type="match status" value="1"/>
</dbReference>
<evidence type="ECO:0000313" key="3">
    <source>
        <dbReference type="EMBL" id="CCJ52118.1"/>
    </source>
</evidence>
<protein>
    <submittedName>
        <fullName evidence="3">Putative malate/L-lactate dehydrogenase</fullName>
    </submittedName>
</protein>
<evidence type="ECO:0000256" key="2">
    <source>
        <dbReference type="ARBA" id="ARBA00023002"/>
    </source>
</evidence>
<comment type="similarity">
    <text evidence="1">Belongs to the LDH2/MDH2 oxidoreductase family.</text>
</comment>
<accession>A0A0C6P1D5</accession>
<dbReference type="InterPro" id="IPR003767">
    <property type="entry name" value="Malate/L-lactate_DH-like"/>
</dbReference>
<dbReference type="PANTHER" id="PTHR11091">
    <property type="entry name" value="OXIDOREDUCTASE-RELATED"/>
    <property type="match status" value="1"/>
</dbReference>
<keyword evidence="2" id="KW-0560">Oxidoreductase</keyword>
<evidence type="ECO:0000313" key="4">
    <source>
        <dbReference type="Proteomes" id="UP000007564"/>
    </source>
</evidence>
<gene>
    <name evidence="3" type="ORF">BN112_0200</name>
</gene>
<dbReference type="RefSeq" id="WP_015063678.1">
    <property type="nucleotide sequence ID" value="NC_019382.1"/>
</dbReference>
<dbReference type="PANTHER" id="PTHR11091:SF0">
    <property type="entry name" value="MALATE DEHYDROGENASE"/>
    <property type="match status" value="1"/>
</dbReference>
<dbReference type="HOGENOM" id="CLU_040452_0_0_4"/>
<organism evidence="3 4">
    <name type="scientific">Bordetella bronchiseptica 253</name>
    <dbReference type="NCBI Taxonomy" id="568707"/>
    <lineage>
        <taxon>Bacteria</taxon>
        <taxon>Pseudomonadati</taxon>
        <taxon>Pseudomonadota</taxon>
        <taxon>Betaproteobacteria</taxon>
        <taxon>Burkholderiales</taxon>
        <taxon>Alcaligenaceae</taxon>
        <taxon>Bordetella</taxon>
    </lineage>
</organism>
<proteinExistence type="inferred from homology"/>